<feature type="region of interest" description="Disordered" evidence="1">
    <location>
        <begin position="264"/>
        <end position="284"/>
    </location>
</feature>
<keyword evidence="3" id="KW-1185">Reference proteome</keyword>
<organism evidence="2 3">
    <name type="scientific">Patella caerulea</name>
    <name type="common">Rayed Mediterranean limpet</name>
    <dbReference type="NCBI Taxonomy" id="87958"/>
    <lineage>
        <taxon>Eukaryota</taxon>
        <taxon>Metazoa</taxon>
        <taxon>Spiralia</taxon>
        <taxon>Lophotrochozoa</taxon>
        <taxon>Mollusca</taxon>
        <taxon>Gastropoda</taxon>
        <taxon>Patellogastropoda</taxon>
        <taxon>Patelloidea</taxon>
        <taxon>Patellidae</taxon>
        <taxon>Patella</taxon>
    </lineage>
</organism>
<sequence length="419" mass="46762">MATPMAKYCDVCHGILGSKSYRILTSSMVNEFDEVMIEIGMTPTRERTNACTQCSYKMKRLQRYDHILKTRLDEIKKKRSELCEDLRRMHAENKRKTLEEHTITVQRPNTFAQSQVKGFRCILPASNSPILMKSNPVPVAVNFDTKLYTVPCPTPVKRRKSTKISKVNKPLIPNIRPTPVPVNLANILDSPSLEIPVPVPEGQPNFESGIKKELLLQTATTQGYLLSNLQTNHQANLEPGLKEAITYDKDNILTPMFHLSQSAKNTLSVSPTDSRSMVTERSESTLRQSISSQSQFLLPMTLPASATTAGQPNLEGTPKHPGITEELTQGQSVVGSQLNVSLSKPLTRVDSETGSGIHVKEEMKVEDDDILMPEVYFSEASNNKSTGQVQVNRNQIFGDMVVTCLNRQLMMSYMYCSAL</sequence>
<feature type="compositionally biased region" description="Polar residues" evidence="1">
    <location>
        <begin position="264"/>
        <end position="277"/>
    </location>
</feature>
<dbReference type="EMBL" id="JAZGQO010000018">
    <property type="protein sequence ID" value="KAK6168061.1"/>
    <property type="molecule type" value="Genomic_DNA"/>
</dbReference>
<gene>
    <name evidence="2" type="ORF">SNE40_021962</name>
</gene>
<proteinExistence type="predicted"/>
<comment type="caution">
    <text evidence="2">The sequence shown here is derived from an EMBL/GenBank/DDBJ whole genome shotgun (WGS) entry which is preliminary data.</text>
</comment>
<dbReference type="Proteomes" id="UP001347796">
    <property type="component" value="Unassembled WGS sequence"/>
</dbReference>
<evidence type="ECO:0000313" key="3">
    <source>
        <dbReference type="Proteomes" id="UP001347796"/>
    </source>
</evidence>
<dbReference type="AlphaFoldDB" id="A0AAN8G5G1"/>
<protein>
    <submittedName>
        <fullName evidence="2">Uncharacterized protein</fullName>
    </submittedName>
</protein>
<evidence type="ECO:0000256" key="1">
    <source>
        <dbReference type="SAM" id="MobiDB-lite"/>
    </source>
</evidence>
<evidence type="ECO:0000313" key="2">
    <source>
        <dbReference type="EMBL" id="KAK6168061.1"/>
    </source>
</evidence>
<name>A0AAN8G5G1_PATCE</name>
<accession>A0AAN8G5G1</accession>
<reference evidence="2 3" key="1">
    <citation type="submission" date="2024-01" db="EMBL/GenBank/DDBJ databases">
        <title>The genome of the rayed Mediterranean limpet Patella caerulea (Linnaeus, 1758).</title>
        <authorList>
            <person name="Anh-Thu Weber A."/>
            <person name="Halstead-Nussloch G."/>
        </authorList>
    </citation>
    <scope>NUCLEOTIDE SEQUENCE [LARGE SCALE GENOMIC DNA]</scope>
    <source>
        <strain evidence="2">AATW-2023a</strain>
        <tissue evidence="2">Whole specimen</tissue>
    </source>
</reference>